<accession>A0A0G4Q3D8</accession>
<dbReference type="Pfam" id="PF02567">
    <property type="entry name" value="PhzC-PhzF"/>
    <property type="match status" value="1"/>
</dbReference>
<dbReference type="NCBIfam" id="TIGR00654">
    <property type="entry name" value="PhzF_family"/>
    <property type="match status" value="1"/>
</dbReference>
<dbReference type="PIRSF" id="PIRSF016184">
    <property type="entry name" value="PhzC_PhzF"/>
    <property type="match status" value="1"/>
</dbReference>
<dbReference type="Gene3D" id="3.10.310.10">
    <property type="entry name" value="Diaminopimelate Epimerase, Chain A, domain 1"/>
    <property type="match status" value="2"/>
</dbReference>
<name>A0A0G4Q3D8_9GAMM</name>
<dbReference type="SUPFAM" id="SSF54506">
    <property type="entry name" value="Diaminopimelate epimerase-like"/>
    <property type="match status" value="1"/>
</dbReference>
<evidence type="ECO:0000256" key="3">
    <source>
        <dbReference type="PIRSR" id="PIRSR016184-1"/>
    </source>
</evidence>
<proteinExistence type="inferred from homology"/>
<dbReference type="Proteomes" id="UP000183920">
    <property type="component" value="Unassembled WGS sequence"/>
</dbReference>
<dbReference type="PANTHER" id="PTHR13774:SF17">
    <property type="entry name" value="PHENAZINE BIOSYNTHESIS-LIKE DOMAIN-CONTAINING PROTEIN"/>
    <property type="match status" value="1"/>
</dbReference>
<evidence type="ECO:0000256" key="2">
    <source>
        <dbReference type="ARBA" id="ARBA00023235"/>
    </source>
</evidence>
<evidence type="ECO:0000313" key="5">
    <source>
        <dbReference type="Proteomes" id="UP000183920"/>
    </source>
</evidence>
<comment type="similarity">
    <text evidence="1">Belongs to the PhzF family.</text>
</comment>
<dbReference type="AlphaFoldDB" id="A0A0G4Q3D8"/>
<dbReference type="RefSeq" id="WP_072063141.1">
    <property type="nucleotide sequence ID" value="NZ_CVRY01000002.1"/>
</dbReference>
<organism evidence="4 5">
    <name type="scientific">Proteus penneri</name>
    <dbReference type="NCBI Taxonomy" id="102862"/>
    <lineage>
        <taxon>Bacteria</taxon>
        <taxon>Pseudomonadati</taxon>
        <taxon>Pseudomonadota</taxon>
        <taxon>Gammaproteobacteria</taxon>
        <taxon>Enterobacterales</taxon>
        <taxon>Morganellaceae</taxon>
        <taxon>Proteus</taxon>
    </lineage>
</organism>
<dbReference type="EMBL" id="CVRY01000002">
    <property type="protein sequence ID" value="CRL60338.1"/>
    <property type="molecule type" value="Genomic_DNA"/>
</dbReference>
<dbReference type="GO" id="GO:0016853">
    <property type="term" value="F:isomerase activity"/>
    <property type="evidence" value="ECO:0007669"/>
    <property type="project" value="UniProtKB-KW"/>
</dbReference>
<evidence type="ECO:0000313" key="4">
    <source>
        <dbReference type="EMBL" id="CRL60338.1"/>
    </source>
</evidence>
<reference evidence="5" key="1">
    <citation type="submission" date="2015-06" db="EMBL/GenBank/DDBJ databases">
        <authorList>
            <person name="Urmite Genomes"/>
        </authorList>
    </citation>
    <scope>NUCLEOTIDE SEQUENCE [LARGE SCALE GENOMIC DNA]</scope>
    <source>
        <strain evidence="5">CSUR P1867</strain>
    </source>
</reference>
<gene>
    <name evidence="4" type="primary">yddE_1</name>
    <name evidence="4" type="ORF">BN1804_00915</name>
</gene>
<sequence length="259" mass="28642">MTVLPIYYVNAFSSLPFSGNPAAVVLLEEWLPDNTLITLASEINLPETAFLVGDHIRWFTPKIEVPLCGHATLATAFVLKTIKQSPDDLFKFQSLSGELTVSCQSTLFTLNFPAIPATLNNDIKSAIEEKLALQIDEVWQARDRYVCFLSDPETVINYQPDFSQIAQLDLPGVIITAKGHSPFDFISRFFAPVKGVNEDPVTGTSHCVLAPIWSNKLNKKQLKARQVSKRGGNIDCALKDNRVLLTGEAVLFLTGEITF</sequence>
<feature type="active site" evidence="3">
    <location>
        <position position="47"/>
    </location>
</feature>
<dbReference type="InterPro" id="IPR003719">
    <property type="entry name" value="Phenazine_PhzF-like"/>
</dbReference>
<dbReference type="PANTHER" id="PTHR13774">
    <property type="entry name" value="PHENAZINE BIOSYNTHESIS PROTEIN"/>
    <property type="match status" value="1"/>
</dbReference>
<dbReference type="GO" id="GO:0005737">
    <property type="term" value="C:cytoplasm"/>
    <property type="evidence" value="ECO:0007669"/>
    <property type="project" value="TreeGrafter"/>
</dbReference>
<keyword evidence="2 4" id="KW-0413">Isomerase</keyword>
<protein>
    <submittedName>
        <fullName evidence="4">Putative isomerase YddE</fullName>
    </submittedName>
</protein>
<evidence type="ECO:0000256" key="1">
    <source>
        <dbReference type="ARBA" id="ARBA00008270"/>
    </source>
</evidence>